<dbReference type="PANTHER" id="PTHR30026">
    <property type="entry name" value="OUTER MEMBRANE PROTEIN TOLC"/>
    <property type="match status" value="1"/>
</dbReference>
<dbReference type="SUPFAM" id="SSF56954">
    <property type="entry name" value="Outer membrane efflux proteins (OEP)"/>
    <property type="match status" value="1"/>
</dbReference>
<dbReference type="AlphaFoldDB" id="A0A7X9S1F7"/>
<dbReference type="InterPro" id="IPR051906">
    <property type="entry name" value="TolC-like"/>
</dbReference>
<evidence type="ECO:0000313" key="10">
    <source>
        <dbReference type="Proteomes" id="UP000576082"/>
    </source>
</evidence>
<dbReference type="Pfam" id="PF02321">
    <property type="entry name" value="OEP"/>
    <property type="match status" value="2"/>
</dbReference>
<evidence type="ECO:0000256" key="7">
    <source>
        <dbReference type="ARBA" id="ARBA00023237"/>
    </source>
</evidence>
<name>A0A7X9S1F7_9BACT</name>
<evidence type="ECO:0000256" key="8">
    <source>
        <dbReference type="SAM" id="Coils"/>
    </source>
</evidence>
<accession>A0A7X9S1F7</accession>
<evidence type="ECO:0000256" key="6">
    <source>
        <dbReference type="ARBA" id="ARBA00023136"/>
    </source>
</evidence>
<reference evidence="9 10" key="1">
    <citation type="submission" date="2020-04" db="EMBL/GenBank/DDBJ databases">
        <title>Flammeovirga sp. SR4, a novel species isolated from seawater.</title>
        <authorList>
            <person name="Wang X."/>
        </authorList>
    </citation>
    <scope>NUCLEOTIDE SEQUENCE [LARGE SCALE GENOMIC DNA]</scope>
    <source>
        <strain evidence="9 10">ATCC 23126</strain>
    </source>
</reference>
<feature type="coiled-coil region" evidence="8">
    <location>
        <begin position="648"/>
        <end position="707"/>
    </location>
</feature>
<evidence type="ECO:0000256" key="5">
    <source>
        <dbReference type="ARBA" id="ARBA00022692"/>
    </source>
</evidence>
<dbReference type="Gene3D" id="3.40.50.2300">
    <property type="match status" value="2"/>
</dbReference>
<keyword evidence="3" id="KW-0813">Transport</keyword>
<dbReference type="GO" id="GO:0015288">
    <property type="term" value="F:porin activity"/>
    <property type="evidence" value="ECO:0007669"/>
    <property type="project" value="TreeGrafter"/>
</dbReference>
<keyword evidence="5" id="KW-0812">Transmembrane</keyword>
<dbReference type="GO" id="GO:1990281">
    <property type="term" value="C:efflux pump complex"/>
    <property type="evidence" value="ECO:0007669"/>
    <property type="project" value="TreeGrafter"/>
</dbReference>
<evidence type="ECO:0000256" key="1">
    <source>
        <dbReference type="ARBA" id="ARBA00004442"/>
    </source>
</evidence>
<evidence type="ECO:0000313" key="9">
    <source>
        <dbReference type="EMBL" id="NME72608.1"/>
    </source>
</evidence>
<comment type="subcellular location">
    <subcellularLocation>
        <location evidence="1">Cell outer membrane</location>
    </subcellularLocation>
</comment>
<organism evidence="9 10">
    <name type="scientific">Flammeovirga aprica JL-4</name>
    <dbReference type="NCBI Taxonomy" id="694437"/>
    <lineage>
        <taxon>Bacteria</taxon>
        <taxon>Pseudomonadati</taxon>
        <taxon>Bacteroidota</taxon>
        <taxon>Cytophagia</taxon>
        <taxon>Cytophagales</taxon>
        <taxon>Flammeovirgaceae</taxon>
        <taxon>Flammeovirga</taxon>
    </lineage>
</organism>
<dbReference type="RefSeq" id="WP_169660794.1">
    <property type="nucleotide sequence ID" value="NZ_JABANE010000181.1"/>
</dbReference>
<keyword evidence="6" id="KW-0472">Membrane</keyword>
<dbReference type="Gene3D" id="1.20.1600.10">
    <property type="entry name" value="Outer membrane efflux proteins (OEP)"/>
    <property type="match status" value="1"/>
</dbReference>
<protein>
    <submittedName>
        <fullName evidence="9">TolC family protein</fullName>
    </submittedName>
</protein>
<comment type="caution">
    <text evidence="9">The sequence shown here is derived from an EMBL/GenBank/DDBJ whole genome shotgun (WGS) entry which is preliminary data.</text>
</comment>
<sequence length="776" mass="88108">MKNLILFIFIVCYSTLLFGQERIKIGILAEMESLKSDSLGIKLKNEILSLIEHKNAVLFTEVFFNRYDPKLAKAQYDSLVAEDCDIIIAFGPTNALMFYEENVDFEVPTILAGFVNQDFIELEENTTSQIDNFTYYVTPFSMKEDVVSFKTLANYKNLGIVMDDYLLQSFPMKEKLDEIFSEIEADYTLIPVGATTDQLEIPLEVDAIYFNSTSQLEEEKYKAIINQVNALQLPSLSGYGVRDLELGVMATNQPSINFDQIFRRIALTIESALQGQNLKDLSVEINYDNVLTINLDVAEYVGITFRNSELVKYDFMESNFIGEGQSFSLKNLMYMMLHQNLTLEAERKSIDIKNQEVRLSKANYLPEVGVNAGGTYVNAEMAELSFGQNPEYSMTGNVQLKQTIYSADASANIKISKLSLEAQREDFNALELDQVLEVGMAYYNTLIYEANKSIQLKNLHLTKENLKLAEENLAMGVGGKSDLLRFQSQLAQNTQGMIEAKNAVAQSHLTLNKLLNLPMDDRLVLKDSLLLGVQEQNDAYGQLMELLDQPRERYLLTEFLIEEALINSPELMSLLYNKESVERNYKLNKNGRFIPTVALQGQYNQFLLREGAGTSMPVGFPSVPLNNYNVGLNVSIPIFQQNTRNINQQKSKIQMDQLVAQKNDYEQNVERMIHENIIALINELTNIEIAKANKVVAEENLEISQSEYANGIIPVIQLIDAQNNLLENELAFITAQYNYFIVSLQIQRGIGYYFLLNSEESNQAFYTRAAQFIQNN</sequence>
<evidence type="ECO:0000256" key="4">
    <source>
        <dbReference type="ARBA" id="ARBA00022452"/>
    </source>
</evidence>
<dbReference type="EMBL" id="JABANE010000181">
    <property type="protein sequence ID" value="NME72608.1"/>
    <property type="molecule type" value="Genomic_DNA"/>
</dbReference>
<keyword evidence="10" id="KW-1185">Reference proteome</keyword>
<dbReference type="PANTHER" id="PTHR30026:SF20">
    <property type="entry name" value="OUTER MEMBRANE PROTEIN TOLC"/>
    <property type="match status" value="1"/>
</dbReference>
<keyword evidence="8" id="KW-0175">Coiled coil</keyword>
<gene>
    <name evidence="9" type="ORF">HHU12_31905</name>
</gene>
<comment type="similarity">
    <text evidence="2">Belongs to the outer membrane factor (OMF) (TC 1.B.17) family.</text>
</comment>
<evidence type="ECO:0000256" key="2">
    <source>
        <dbReference type="ARBA" id="ARBA00007613"/>
    </source>
</evidence>
<dbReference type="InterPro" id="IPR003423">
    <property type="entry name" value="OMP_efflux"/>
</dbReference>
<evidence type="ECO:0000256" key="3">
    <source>
        <dbReference type="ARBA" id="ARBA00022448"/>
    </source>
</evidence>
<proteinExistence type="inferred from homology"/>
<keyword evidence="4" id="KW-1134">Transmembrane beta strand</keyword>
<dbReference type="GO" id="GO:0015562">
    <property type="term" value="F:efflux transmembrane transporter activity"/>
    <property type="evidence" value="ECO:0007669"/>
    <property type="project" value="InterPro"/>
</dbReference>
<keyword evidence="7" id="KW-0998">Cell outer membrane</keyword>
<dbReference type="Proteomes" id="UP000576082">
    <property type="component" value="Unassembled WGS sequence"/>
</dbReference>
<dbReference type="GO" id="GO:0009279">
    <property type="term" value="C:cell outer membrane"/>
    <property type="evidence" value="ECO:0007669"/>
    <property type="project" value="UniProtKB-SubCell"/>
</dbReference>